<accession>A0A381TH81</accession>
<reference evidence="2" key="1">
    <citation type="submission" date="2018-05" db="EMBL/GenBank/DDBJ databases">
        <authorList>
            <person name="Lanie J.A."/>
            <person name="Ng W.-L."/>
            <person name="Kazmierczak K.M."/>
            <person name="Andrzejewski T.M."/>
            <person name="Davidsen T.M."/>
            <person name="Wayne K.J."/>
            <person name="Tettelin H."/>
            <person name="Glass J.I."/>
            <person name="Rusch D."/>
            <person name="Podicherti R."/>
            <person name="Tsui H.-C.T."/>
            <person name="Winkler M.E."/>
        </authorList>
    </citation>
    <scope>NUCLEOTIDE SEQUENCE</scope>
</reference>
<proteinExistence type="predicted"/>
<gene>
    <name evidence="2" type="ORF">METZ01_LOCUS66137</name>
</gene>
<dbReference type="GO" id="GO:0005506">
    <property type="term" value="F:iron ion binding"/>
    <property type="evidence" value="ECO:0007669"/>
    <property type="project" value="InterPro"/>
</dbReference>
<dbReference type="GO" id="GO:0051536">
    <property type="term" value="F:iron-sulfur cluster binding"/>
    <property type="evidence" value="ECO:0007669"/>
    <property type="project" value="InterPro"/>
</dbReference>
<dbReference type="GO" id="GO:0016226">
    <property type="term" value="P:iron-sulfur cluster assembly"/>
    <property type="evidence" value="ECO:0007669"/>
    <property type="project" value="InterPro"/>
</dbReference>
<feature type="domain" description="NIF system FeS cluster assembly NifU N-terminal" evidence="1">
    <location>
        <begin position="48"/>
        <end position="121"/>
    </location>
</feature>
<sequence>MNSSVEILKEAFFDTDHVFRTKDQTDQYTVGFSDNAQNMWVKFYFITSHSKIIDVKYEVKGCQYLVALASLFTHSIINQDVFSLADFNYQSLGSMIDLPKNRQDRLFLLEDAVKDCINHFERG</sequence>
<name>A0A381TH81_9ZZZZ</name>
<dbReference type="InterPro" id="IPR002871">
    <property type="entry name" value="NIF_FeS_clus_asmbl_NifU_N"/>
</dbReference>
<dbReference type="SUPFAM" id="SSF82649">
    <property type="entry name" value="SufE/NifU"/>
    <property type="match status" value="1"/>
</dbReference>
<evidence type="ECO:0000313" key="2">
    <source>
        <dbReference type="EMBL" id="SVA13283.1"/>
    </source>
</evidence>
<dbReference type="Gene3D" id="3.90.1010.10">
    <property type="match status" value="1"/>
</dbReference>
<dbReference type="Pfam" id="PF01592">
    <property type="entry name" value="NifU_N"/>
    <property type="match status" value="1"/>
</dbReference>
<organism evidence="2">
    <name type="scientific">marine metagenome</name>
    <dbReference type="NCBI Taxonomy" id="408172"/>
    <lineage>
        <taxon>unclassified sequences</taxon>
        <taxon>metagenomes</taxon>
        <taxon>ecological metagenomes</taxon>
    </lineage>
</organism>
<protein>
    <recommendedName>
        <fullName evidence="1">NIF system FeS cluster assembly NifU N-terminal domain-containing protein</fullName>
    </recommendedName>
</protein>
<dbReference type="AlphaFoldDB" id="A0A381TH81"/>
<dbReference type="EMBL" id="UINC01004297">
    <property type="protein sequence ID" value="SVA13283.1"/>
    <property type="molecule type" value="Genomic_DNA"/>
</dbReference>
<evidence type="ECO:0000259" key="1">
    <source>
        <dbReference type="Pfam" id="PF01592"/>
    </source>
</evidence>